<sequence>MIQEHDPGRRPCKNHRIAGNNVTHHQRKVCIVTPEFPPEQWGGLARTAQRVAYHASRAGLDVHVARCAVEDVPFIPLDENSHIDRRDGITIHSIRLARETTLSPVRNLWECPHNTTLQMMYQSLDILHEREQFAFFHSFFLYPIGYVTGLISKRFDLPHVATIVGNDVNRYFFSPEKVALCKSALENSDIVVGLSRDLIALANALSPVAGKARTIYNSVELPVTRWQRNCAPHTFVLGFAGIFKYAKGLPYLLKALALARNHADIRLELAGEMRDSEKESFNIILEATGTRDAIKHIGVLSHTSLFDWLMTLDAFVLPSVTEGCPNVLMEAMAAGLPVIATRTGAVEDLIEDGVSGIVAPKADSLALSKAILAVSQNPDMASAMGMNARRRMELFSSDVEFSSWSRVYEEVLGS</sequence>
<feature type="domain" description="Glycosyl transferase family 1" evidence="1">
    <location>
        <begin position="233"/>
        <end position="391"/>
    </location>
</feature>
<gene>
    <name evidence="2" type="ORF">ENV54_02575</name>
</gene>
<dbReference type="AlphaFoldDB" id="A0A7C4AQQ3"/>
<dbReference type="SUPFAM" id="SSF53756">
    <property type="entry name" value="UDP-Glycosyltransferase/glycogen phosphorylase"/>
    <property type="match status" value="1"/>
</dbReference>
<proteinExistence type="predicted"/>
<protein>
    <submittedName>
        <fullName evidence="2">Glycosyltransferase family 4 protein</fullName>
    </submittedName>
</protein>
<name>A0A7C4AQQ3_9BACT</name>
<comment type="caution">
    <text evidence="2">The sequence shown here is derived from an EMBL/GenBank/DDBJ whole genome shotgun (WGS) entry which is preliminary data.</text>
</comment>
<reference evidence="2" key="1">
    <citation type="journal article" date="2020" name="mSystems">
        <title>Genome- and Community-Level Interaction Insights into Carbon Utilization and Element Cycling Functions of Hydrothermarchaeota in Hydrothermal Sediment.</title>
        <authorList>
            <person name="Zhou Z."/>
            <person name="Liu Y."/>
            <person name="Xu W."/>
            <person name="Pan J."/>
            <person name="Luo Z.H."/>
            <person name="Li M."/>
        </authorList>
    </citation>
    <scope>NUCLEOTIDE SEQUENCE [LARGE SCALE GENOMIC DNA]</scope>
    <source>
        <strain evidence="2">SpSt-769</strain>
    </source>
</reference>
<dbReference type="GO" id="GO:0016757">
    <property type="term" value="F:glycosyltransferase activity"/>
    <property type="evidence" value="ECO:0007669"/>
    <property type="project" value="InterPro"/>
</dbReference>
<dbReference type="Pfam" id="PF00534">
    <property type="entry name" value="Glycos_transf_1"/>
    <property type="match status" value="1"/>
</dbReference>
<evidence type="ECO:0000259" key="1">
    <source>
        <dbReference type="Pfam" id="PF00534"/>
    </source>
</evidence>
<organism evidence="2">
    <name type="scientific">Desulfomonile tiedjei</name>
    <dbReference type="NCBI Taxonomy" id="2358"/>
    <lineage>
        <taxon>Bacteria</taxon>
        <taxon>Pseudomonadati</taxon>
        <taxon>Thermodesulfobacteriota</taxon>
        <taxon>Desulfomonilia</taxon>
        <taxon>Desulfomonilales</taxon>
        <taxon>Desulfomonilaceae</taxon>
        <taxon>Desulfomonile</taxon>
    </lineage>
</organism>
<dbReference type="PANTHER" id="PTHR12526">
    <property type="entry name" value="GLYCOSYLTRANSFERASE"/>
    <property type="match status" value="1"/>
</dbReference>
<evidence type="ECO:0000313" key="2">
    <source>
        <dbReference type="EMBL" id="HGH60167.1"/>
    </source>
</evidence>
<dbReference type="InterPro" id="IPR001296">
    <property type="entry name" value="Glyco_trans_1"/>
</dbReference>
<dbReference type="EMBL" id="DTGT01000083">
    <property type="protein sequence ID" value="HGH60167.1"/>
    <property type="molecule type" value="Genomic_DNA"/>
</dbReference>
<keyword evidence="2" id="KW-0808">Transferase</keyword>
<dbReference type="Gene3D" id="3.40.50.2000">
    <property type="entry name" value="Glycogen Phosphorylase B"/>
    <property type="match status" value="2"/>
</dbReference>
<dbReference type="PANTHER" id="PTHR12526:SF631">
    <property type="entry name" value="BLL6306 PROTEIN"/>
    <property type="match status" value="1"/>
</dbReference>
<accession>A0A7C4AQQ3</accession>